<dbReference type="PANTHER" id="PTHR47845:SF1">
    <property type="entry name" value="NUCLEAR SPECKLE SPLICING REGULATORY PROTEIN 1 HOMOLOG"/>
    <property type="match status" value="1"/>
</dbReference>
<dbReference type="InterPro" id="IPR036872">
    <property type="entry name" value="CH_dom_sf"/>
</dbReference>
<dbReference type="SMART" id="SM00033">
    <property type="entry name" value="CH"/>
    <property type="match status" value="1"/>
</dbReference>
<evidence type="ECO:0000259" key="4">
    <source>
        <dbReference type="PROSITE" id="PS50021"/>
    </source>
</evidence>
<protein>
    <recommendedName>
        <fullName evidence="4">Calponin-homology (CH) domain-containing protein</fullName>
    </recommendedName>
</protein>
<sequence>MSDNYEKADDLARLADPKSATEVSEWIATVLQEPLPAGDITEVLRDGIILCRISEAIKPNSVRYKKSTMPFVCRENIAAFLKAASSFGVPEHELFETDDLFELKDPAQVLTTIRSLSRQASKFNPSIPVIGPKLAAARAPVVPSKPATEIPAWSTAQYGFISNAGEGVVSSGRRDIVPKARKPPPPPPKIMIKSKTTSAAARPPPVPKKPSIFSDDSDDQKSESKTNQPSEKKNISLMAPYQVPPKSVISKPQDELDPSIYAYDEFYDEMKQTEKIKKGLNVDKDRKACEIFFFMICFTGYLLTRNIQPKYMNQLLESKKIRERDRLRAQDVKIRREREKEGDEFDDKEVFITPAYKALQEEMIKASEVEEKERESNSSSNFNRILLEKTLQSRGACFQSEPVQSAGVSNVEKPTPDVVSTTVEPETLKSGLNVSLKRARPSSPPSTGSSFSKSTGSNYSSNKRSGRRSDETSRIVRQYEEQQRQKEAEAMESRERMLAQVLSKSGSKQDSVKSARERYLERKKKAAAGK</sequence>
<gene>
    <name evidence="5" type="ORF">BN980_GECA10s00279g</name>
</gene>
<feature type="compositionally biased region" description="Basic and acidic residues" evidence="3">
    <location>
        <begin position="219"/>
        <end position="234"/>
    </location>
</feature>
<dbReference type="STRING" id="1173061.A0A0J9XCW8"/>
<evidence type="ECO:0000313" key="5">
    <source>
        <dbReference type="EMBL" id="CDO55126.1"/>
    </source>
</evidence>
<dbReference type="InterPro" id="IPR053246">
    <property type="entry name" value="NS_splicing_regulatory_protein"/>
</dbReference>
<accession>A0A0J9XCW8</accession>
<reference evidence="5" key="1">
    <citation type="submission" date="2014-03" db="EMBL/GenBank/DDBJ databases">
        <authorList>
            <person name="Casaregola S."/>
        </authorList>
    </citation>
    <scope>NUCLEOTIDE SEQUENCE [LARGE SCALE GENOMIC DNA]</scope>
    <source>
        <strain evidence="5">CLIB 918</strain>
    </source>
</reference>
<feature type="compositionally biased region" description="Basic and acidic residues" evidence="3">
    <location>
        <begin position="510"/>
        <end position="520"/>
    </location>
</feature>
<feature type="compositionally biased region" description="Basic and acidic residues" evidence="3">
    <location>
        <begin position="467"/>
        <end position="497"/>
    </location>
</feature>
<proteinExistence type="inferred from homology"/>
<organism evidence="5 6">
    <name type="scientific">Geotrichum candidum</name>
    <name type="common">Oospora lactis</name>
    <name type="synonym">Dipodascus geotrichum</name>
    <dbReference type="NCBI Taxonomy" id="1173061"/>
    <lineage>
        <taxon>Eukaryota</taxon>
        <taxon>Fungi</taxon>
        <taxon>Dikarya</taxon>
        <taxon>Ascomycota</taxon>
        <taxon>Saccharomycotina</taxon>
        <taxon>Dipodascomycetes</taxon>
        <taxon>Dipodascales</taxon>
        <taxon>Dipodascaceae</taxon>
        <taxon>Geotrichum</taxon>
    </lineage>
</organism>
<evidence type="ECO:0000313" key="6">
    <source>
        <dbReference type="Proteomes" id="UP000242525"/>
    </source>
</evidence>
<evidence type="ECO:0000256" key="1">
    <source>
        <dbReference type="ARBA" id="ARBA00010126"/>
    </source>
</evidence>
<dbReference type="AlphaFoldDB" id="A0A0J9XCW8"/>
<comment type="similarity">
    <text evidence="1">Belongs to the NSRP1 family.</text>
</comment>
<feature type="domain" description="Calponin-homology (CH)" evidence="4">
    <location>
        <begin position="17"/>
        <end position="121"/>
    </location>
</feature>
<dbReference type="InterPro" id="IPR018612">
    <property type="entry name" value="NSRP1_N"/>
</dbReference>
<dbReference type="Gene3D" id="1.10.418.10">
    <property type="entry name" value="Calponin-like domain"/>
    <property type="match status" value="1"/>
</dbReference>
<dbReference type="InterPro" id="IPR003096">
    <property type="entry name" value="SM22_calponin"/>
</dbReference>
<keyword evidence="6" id="KW-1185">Reference proteome</keyword>
<name>A0A0J9XCW8_GEOCN</name>
<dbReference type="OrthoDB" id="21595at2759"/>
<dbReference type="Pfam" id="PF09745">
    <property type="entry name" value="NSRP1_N"/>
    <property type="match status" value="1"/>
</dbReference>
<feature type="compositionally biased region" description="Low complexity" evidence="3">
    <location>
        <begin position="445"/>
        <end position="463"/>
    </location>
</feature>
<dbReference type="InterPro" id="IPR001715">
    <property type="entry name" value="CH_dom"/>
</dbReference>
<feature type="region of interest" description="Disordered" evidence="3">
    <location>
        <begin position="172"/>
        <end position="241"/>
    </location>
</feature>
<dbReference type="GO" id="GO:0000381">
    <property type="term" value="P:regulation of alternative mRNA splicing, via spliceosome"/>
    <property type="evidence" value="ECO:0007669"/>
    <property type="project" value="InterPro"/>
</dbReference>
<dbReference type="PANTHER" id="PTHR47845">
    <property type="entry name" value="NUCLEAR SPECKLE SPLICING REGULATORY PROTEIN 1 HOMOLOG"/>
    <property type="match status" value="1"/>
</dbReference>
<evidence type="ECO:0000256" key="3">
    <source>
        <dbReference type="SAM" id="MobiDB-lite"/>
    </source>
</evidence>
<dbReference type="PROSITE" id="PS50021">
    <property type="entry name" value="CH"/>
    <property type="match status" value="1"/>
</dbReference>
<feature type="compositionally biased region" description="Basic residues" evidence="3">
    <location>
        <begin position="521"/>
        <end position="530"/>
    </location>
</feature>
<dbReference type="Pfam" id="PF00307">
    <property type="entry name" value="CH"/>
    <property type="match status" value="1"/>
</dbReference>
<dbReference type="PRINTS" id="PR00888">
    <property type="entry name" value="SM22CALPONIN"/>
</dbReference>
<evidence type="ECO:0000256" key="2">
    <source>
        <dbReference type="ARBA" id="ARBA00023054"/>
    </source>
</evidence>
<dbReference type="GO" id="GO:0007010">
    <property type="term" value="P:cytoskeleton organization"/>
    <property type="evidence" value="ECO:0007669"/>
    <property type="project" value="UniProtKB-ARBA"/>
</dbReference>
<dbReference type="SUPFAM" id="SSF47576">
    <property type="entry name" value="Calponin-homology domain, CH-domain"/>
    <property type="match status" value="1"/>
</dbReference>
<dbReference type="Proteomes" id="UP000242525">
    <property type="component" value="Unassembled WGS sequence"/>
</dbReference>
<comment type="caution">
    <text evidence="5">The sequence shown here is derived from an EMBL/GenBank/DDBJ whole genome shotgun (WGS) entry which is preliminary data.</text>
</comment>
<feature type="region of interest" description="Disordered" evidence="3">
    <location>
        <begin position="401"/>
        <end position="530"/>
    </location>
</feature>
<dbReference type="EMBL" id="CCBN010000010">
    <property type="protein sequence ID" value="CDO55126.1"/>
    <property type="molecule type" value="Genomic_DNA"/>
</dbReference>
<keyword evidence="2" id="KW-0175">Coiled coil</keyword>